<dbReference type="AlphaFoldDB" id="A0A4Z0GN99"/>
<dbReference type="RefSeq" id="WP_135348096.1">
    <property type="nucleotide sequence ID" value="NZ_SRJD01000006.1"/>
</dbReference>
<accession>A0A4Z0GN99</accession>
<organism evidence="1 2">
    <name type="scientific">Sporolactobacillus shoreae</name>
    <dbReference type="NCBI Taxonomy" id="1465501"/>
    <lineage>
        <taxon>Bacteria</taxon>
        <taxon>Bacillati</taxon>
        <taxon>Bacillota</taxon>
        <taxon>Bacilli</taxon>
        <taxon>Bacillales</taxon>
        <taxon>Sporolactobacillaceae</taxon>
        <taxon>Sporolactobacillus</taxon>
    </lineage>
</organism>
<dbReference type="OrthoDB" id="2367507at2"/>
<comment type="caution">
    <text evidence="1">The sequence shown here is derived from an EMBL/GenBank/DDBJ whole genome shotgun (WGS) entry which is preliminary data.</text>
</comment>
<name>A0A4Z0GN99_9BACL</name>
<sequence>MLKENKSGSIILPISLIFALLVSMFYGEAHTNIANAAGYSYNGSISVYDSLGYKHTVGDFTIGGQQAFCVWHDGTTPPSAAAQEGYDDYGDAKIRTALYYGWAGPKNIFGNDRSRGIVVTTLVLSRLRNGADAGGENISGYSKLWNLAQQANAPQHKFSFSDNNLSVSFKDGKQISQTTTLNGDSRNHVTINLPTGLHLKNLSRSTDGVGKETIHGGDSFYLWADADYSNNWSSGKLQGSIPTYQPMLLKFVNNDYQPIATAQKTDPPKEKGISADFYPRTVNVYAQYIDTFDNSVMWQESKGKSTIGSNYSVTASTSGFTGNGTKGAKGATYKETGKSTVTGKTGSTDVYVKFYYDRYRNNKVVYQNRYPNHQVFNQASKEVKVGNAYLWTIPKSVTTGGNTYDLYNNGSLQNVNYTYTGKQPDKDLSKTFLYILRRNVTVNYYDNRTGKKIQTSKVYTLHQGDSYQENHPGITTTKNGKSYAYRFVKATGNTQKGTVGTGNIVINYYYDIPLAQVNLKKLQIYTAPASEGLPVKVTMGKVLYNYATSINDMSTKKISVSLYRGSTRIATHQYAAKSIPTNLTFTIPNSVLTRNTNKPYTVKLDGFSANDFDVSPAGGQLTTQGYTSSEETVEFNVNSNSSHQDLQKRVVMTEIAVGQPMETHYETFNYYARPIPKMKTGYGFAADVTLNYSNELGHDYNYATGVAEDNFTFQAPSVLQDTSYLNYPTKNGKVNVPMLSHRNINDSASVYQKSESFNFPHVNVEDKTGKLFTDQQVSDHDGRIKNKLYDGKYQFYTPIWPDKSQKIPATYAVDYSTNPLGVNKVTLKIQDRLRLVAYMYAWMGSPTISKDELLMEPVNTDNPFPDGLPAGFTKADEQWIKND</sequence>
<evidence type="ECO:0000313" key="1">
    <source>
        <dbReference type="EMBL" id="TGA98617.1"/>
    </source>
</evidence>
<dbReference type="Proteomes" id="UP000298347">
    <property type="component" value="Unassembled WGS sequence"/>
</dbReference>
<proteinExistence type="predicted"/>
<protein>
    <submittedName>
        <fullName evidence="1">Uncharacterized protein</fullName>
    </submittedName>
</protein>
<evidence type="ECO:0000313" key="2">
    <source>
        <dbReference type="Proteomes" id="UP000298347"/>
    </source>
</evidence>
<dbReference type="EMBL" id="SRJD01000006">
    <property type="protein sequence ID" value="TGA98617.1"/>
    <property type="molecule type" value="Genomic_DNA"/>
</dbReference>
<gene>
    <name evidence="1" type="ORF">E4665_07065</name>
</gene>
<reference evidence="1 2" key="1">
    <citation type="journal article" date="2015" name="Int. J. Syst. Evol. Microbiol.">
        <title>Sporolactobacillus shoreae sp. nov. and Sporolactobacillus spathodeae sp. nov., two spore-forming lactic acid bacteria isolated from tree barks in Thailand.</title>
        <authorList>
            <person name="Thamacharoensuk T."/>
            <person name="Kitahara M."/>
            <person name="Ohkuma M."/>
            <person name="Thongchul N."/>
            <person name="Tanasupawat S."/>
        </authorList>
    </citation>
    <scope>NUCLEOTIDE SEQUENCE [LARGE SCALE GENOMIC DNA]</scope>
    <source>
        <strain evidence="1 2">BK92</strain>
    </source>
</reference>
<keyword evidence="2" id="KW-1185">Reference proteome</keyword>